<feature type="compositionally biased region" description="Basic and acidic residues" evidence="1">
    <location>
        <begin position="306"/>
        <end position="321"/>
    </location>
</feature>
<reference evidence="2 3" key="1">
    <citation type="journal article" date="2017" name="Mol. Ecol.">
        <title>Comparative and population genomic landscape of Phellinus noxius: A hypervariable fungus causing root rot in trees.</title>
        <authorList>
            <person name="Chung C.L."/>
            <person name="Lee T.J."/>
            <person name="Akiba M."/>
            <person name="Lee H.H."/>
            <person name="Kuo T.H."/>
            <person name="Liu D."/>
            <person name="Ke H.M."/>
            <person name="Yokoi T."/>
            <person name="Roa M.B."/>
            <person name="Lu M.J."/>
            <person name="Chang Y.Y."/>
            <person name="Ann P.J."/>
            <person name="Tsai J.N."/>
            <person name="Chen C.Y."/>
            <person name="Tzean S.S."/>
            <person name="Ota Y."/>
            <person name="Hattori T."/>
            <person name="Sahashi N."/>
            <person name="Liou R.F."/>
            <person name="Kikuchi T."/>
            <person name="Tsai I.J."/>
        </authorList>
    </citation>
    <scope>NUCLEOTIDE SEQUENCE [LARGE SCALE GENOMIC DNA]</scope>
    <source>
        <strain evidence="2 3">FFPRI411160</strain>
    </source>
</reference>
<gene>
    <name evidence="2" type="ORF">PNOK_0881500</name>
</gene>
<dbReference type="AlphaFoldDB" id="A0A286U8P3"/>
<dbReference type="InParanoid" id="A0A286U8P3"/>
<evidence type="ECO:0000313" key="3">
    <source>
        <dbReference type="Proteomes" id="UP000217199"/>
    </source>
</evidence>
<feature type="compositionally biased region" description="Basic and acidic residues" evidence="1">
    <location>
        <begin position="602"/>
        <end position="616"/>
    </location>
</feature>
<accession>A0A286U8P3</accession>
<sequence>MGTITLESILNRSPLISPKTRNVAMLSTTRDIAEYDRELPEHEKIHAVYLQNNLVDQLLPMATKRAKEVKFTKKDWSTIAAMDVRLLEESLCAGLPGVINSESDIQTLLQFKFIGPALRGIVMEKLPKDTDRRQGSTKPRIQPAISSGPNFKHLPVPDSVLFNYVTEEDIGKDEKWWIKKARCIIEYKGPKVMADMDLDLLVKFCKEPIVSDTFRAARFIPPNKESNILYDTYGKVSTQINSQILSNHDDLVMGLSKEPPLPPSSPVDTKDNDGSDFIPPPPSKLDANNNPERPRTRSHNSANNVDRSDNAHRNDNDETLERGISYTSFGVQTSNDLSNLPTLPPETENEDEEDADMIPEGESTEAEDIVESQHSPSTRRNRTPTRRASFGEPTFFNRDDDENSNDDPHGNNPAENVKPLSDSVLRTTEANPFDMYTDLDLEVDENTMKIYEKYDRENPDDAEDKIGEETELAEASHLGESIINNPFLIRSAFHTPERKNVPKQRQGVRVNSSPVSPKQLKKQGKRPMIFSSPEGAPQCNRRRKFWSPPTNRSKFTTSFMESLKSRIEGKQDTLGPRDPGGSKRHYKKSVSSRAELSKAAGKKKETIKKGERFHDGDESEGEDDEWVDDTGDEAEEDEI</sequence>
<dbReference type="EMBL" id="NBII01000009">
    <property type="protein sequence ID" value="PAV15957.1"/>
    <property type="molecule type" value="Genomic_DNA"/>
</dbReference>
<keyword evidence="3" id="KW-1185">Reference proteome</keyword>
<feature type="region of interest" description="Disordered" evidence="1">
    <location>
        <begin position="496"/>
        <end position="639"/>
    </location>
</feature>
<comment type="caution">
    <text evidence="2">The sequence shown here is derived from an EMBL/GenBank/DDBJ whole genome shotgun (WGS) entry which is preliminary data.</text>
</comment>
<proteinExistence type="predicted"/>
<dbReference type="Proteomes" id="UP000217199">
    <property type="component" value="Unassembled WGS sequence"/>
</dbReference>
<feature type="compositionally biased region" description="Acidic residues" evidence="1">
    <location>
        <begin position="347"/>
        <end position="370"/>
    </location>
</feature>
<feature type="compositionally biased region" description="Polar residues" evidence="1">
    <location>
        <begin position="548"/>
        <end position="560"/>
    </location>
</feature>
<organism evidence="2 3">
    <name type="scientific">Pyrrhoderma noxium</name>
    <dbReference type="NCBI Taxonomy" id="2282107"/>
    <lineage>
        <taxon>Eukaryota</taxon>
        <taxon>Fungi</taxon>
        <taxon>Dikarya</taxon>
        <taxon>Basidiomycota</taxon>
        <taxon>Agaricomycotina</taxon>
        <taxon>Agaricomycetes</taxon>
        <taxon>Hymenochaetales</taxon>
        <taxon>Hymenochaetaceae</taxon>
        <taxon>Pyrrhoderma</taxon>
    </lineage>
</organism>
<feature type="compositionally biased region" description="Acidic residues" evidence="1">
    <location>
        <begin position="617"/>
        <end position="639"/>
    </location>
</feature>
<evidence type="ECO:0000256" key="1">
    <source>
        <dbReference type="SAM" id="MobiDB-lite"/>
    </source>
</evidence>
<name>A0A286U8P3_9AGAM</name>
<feature type="region of interest" description="Disordered" evidence="1">
    <location>
        <begin position="253"/>
        <end position="423"/>
    </location>
</feature>
<evidence type="ECO:0000313" key="2">
    <source>
        <dbReference type="EMBL" id="PAV15957.1"/>
    </source>
</evidence>
<protein>
    <submittedName>
        <fullName evidence="2">Uncharacterized protein</fullName>
    </submittedName>
</protein>
<feature type="compositionally biased region" description="Polar residues" evidence="1">
    <location>
        <begin position="325"/>
        <end position="341"/>
    </location>
</feature>